<accession>A0A2A6BA16</accession>
<organism evidence="1 2">
    <name type="scientific">Pristionchus pacificus</name>
    <name type="common">Parasitic nematode worm</name>
    <dbReference type="NCBI Taxonomy" id="54126"/>
    <lineage>
        <taxon>Eukaryota</taxon>
        <taxon>Metazoa</taxon>
        <taxon>Ecdysozoa</taxon>
        <taxon>Nematoda</taxon>
        <taxon>Chromadorea</taxon>
        <taxon>Rhabditida</taxon>
        <taxon>Rhabditina</taxon>
        <taxon>Diplogasteromorpha</taxon>
        <taxon>Diplogasteroidea</taxon>
        <taxon>Neodiplogasteridae</taxon>
        <taxon>Pristionchus</taxon>
    </lineage>
</organism>
<dbReference type="EnsemblMetazoa" id="PPA37560.1">
    <property type="protein sequence ID" value="PPA37560.1"/>
    <property type="gene ID" value="WBGene00275929"/>
</dbReference>
<dbReference type="PROSITE" id="PS50181">
    <property type="entry name" value="FBOX"/>
    <property type="match status" value="1"/>
</dbReference>
<dbReference type="Pfam" id="PF00646">
    <property type="entry name" value="F-box"/>
    <property type="match status" value="1"/>
</dbReference>
<keyword evidence="2" id="KW-1185">Reference proteome</keyword>
<reference evidence="2" key="1">
    <citation type="journal article" date="2008" name="Nat. Genet.">
        <title>The Pristionchus pacificus genome provides a unique perspective on nematode lifestyle and parasitism.</title>
        <authorList>
            <person name="Dieterich C."/>
            <person name="Clifton S.W."/>
            <person name="Schuster L.N."/>
            <person name="Chinwalla A."/>
            <person name="Delehaunty K."/>
            <person name="Dinkelacker I."/>
            <person name="Fulton L."/>
            <person name="Fulton R."/>
            <person name="Godfrey J."/>
            <person name="Minx P."/>
            <person name="Mitreva M."/>
            <person name="Roeseler W."/>
            <person name="Tian H."/>
            <person name="Witte H."/>
            <person name="Yang S.P."/>
            <person name="Wilson R.K."/>
            <person name="Sommer R.J."/>
        </authorList>
    </citation>
    <scope>NUCLEOTIDE SEQUENCE [LARGE SCALE GENOMIC DNA]</scope>
    <source>
        <strain evidence="2">PS312</strain>
    </source>
</reference>
<dbReference type="InterPro" id="IPR001810">
    <property type="entry name" value="F-box_dom"/>
</dbReference>
<proteinExistence type="predicted"/>
<dbReference type="Proteomes" id="UP000005239">
    <property type="component" value="Unassembled WGS sequence"/>
</dbReference>
<sequence length="236" mass="27413">MDTLPEDMLHYLFRFLNLRSKLSLGATCRKLYEFETEKNIKRFEFVSCDVTSVIATEHMNKHELDLSDHIRAKKAVTVFRKARIKDFAVRIDSDNSISRDNYELLSTLFEKIKTRTFEAIATLRTSMQLRNLSDVILKIEHSESHLVPLINKMLCDQSEIGKLYINWKVSNARRIPGNEFLSQPIDEDTFLYLVIITKDLEIECHFYDAPTLLTAFQLKSSDPTQLRLNAFSAELA</sequence>
<dbReference type="AlphaFoldDB" id="A0A2A6BA16"/>
<name>A0A2A6BA16_PRIPA</name>
<dbReference type="InterPro" id="IPR036047">
    <property type="entry name" value="F-box-like_dom_sf"/>
</dbReference>
<dbReference type="SUPFAM" id="SSF81383">
    <property type="entry name" value="F-box domain"/>
    <property type="match status" value="1"/>
</dbReference>
<protein>
    <submittedName>
        <fullName evidence="1">F-box domain-containing protein</fullName>
    </submittedName>
</protein>
<reference evidence="1" key="2">
    <citation type="submission" date="2022-06" db="UniProtKB">
        <authorList>
            <consortium name="EnsemblMetazoa"/>
        </authorList>
    </citation>
    <scope>IDENTIFICATION</scope>
    <source>
        <strain evidence="1">PS312</strain>
    </source>
</reference>
<accession>A0A8R1YTD4</accession>
<evidence type="ECO:0000313" key="1">
    <source>
        <dbReference type="EnsemblMetazoa" id="PPA37560.1"/>
    </source>
</evidence>
<gene>
    <name evidence="1" type="primary">WBGene00275929</name>
</gene>
<evidence type="ECO:0000313" key="2">
    <source>
        <dbReference type="Proteomes" id="UP000005239"/>
    </source>
</evidence>
<dbReference type="CDD" id="cd09917">
    <property type="entry name" value="F-box_SF"/>
    <property type="match status" value="1"/>
</dbReference>